<proteinExistence type="predicted"/>
<dbReference type="RefSeq" id="WP_207364011.1">
    <property type="nucleotide sequence ID" value="NZ_JAFMYV010000003.1"/>
</dbReference>
<dbReference type="Proteomes" id="UP000664034">
    <property type="component" value="Unassembled WGS sequence"/>
</dbReference>
<gene>
    <name evidence="1" type="ORF">J2I47_07800</name>
</gene>
<dbReference type="EMBL" id="JAFMYV010000003">
    <property type="protein sequence ID" value="MBO0936448.1"/>
    <property type="molecule type" value="Genomic_DNA"/>
</dbReference>
<keyword evidence="2" id="KW-1185">Reference proteome</keyword>
<comment type="caution">
    <text evidence="1">The sequence shown here is derived from an EMBL/GenBank/DDBJ whole genome shotgun (WGS) entry which is preliminary data.</text>
</comment>
<protein>
    <submittedName>
        <fullName evidence="1">Uncharacterized protein</fullName>
    </submittedName>
</protein>
<sequence length="75" mass="8331">MTTTITLEIELEIEFEHTPGTRADYWHPGDPAEVDIKAVKLGSHVIPVNALSADDQKAIEEAAFEEAGEYEPDYD</sequence>
<reference evidence="1" key="1">
    <citation type="submission" date="2021-03" db="EMBL/GenBank/DDBJ databases">
        <title>Fibrella sp. HMF5335 genome sequencing and assembly.</title>
        <authorList>
            <person name="Kang H."/>
            <person name="Kim H."/>
            <person name="Bae S."/>
            <person name="Joh K."/>
        </authorList>
    </citation>
    <scope>NUCLEOTIDE SEQUENCE</scope>
    <source>
        <strain evidence="1">HMF5335</strain>
    </source>
</reference>
<accession>A0A939GES0</accession>
<dbReference type="AlphaFoldDB" id="A0A939GES0"/>
<name>A0A939GES0_9BACT</name>
<organism evidence="1 2">
    <name type="scientific">Fibrella rubiginis</name>
    <dbReference type="NCBI Taxonomy" id="2817060"/>
    <lineage>
        <taxon>Bacteria</taxon>
        <taxon>Pseudomonadati</taxon>
        <taxon>Bacteroidota</taxon>
        <taxon>Cytophagia</taxon>
        <taxon>Cytophagales</taxon>
        <taxon>Spirosomataceae</taxon>
        <taxon>Fibrella</taxon>
    </lineage>
</organism>
<evidence type="ECO:0000313" key="2">
    <source>
        <dbReference type="Proteomes" id="UP000664034"/>
    </source>
</evidence>
<evidence type="ECO:0000313" key="1">
    <source>
        <dbReference type="EMBL" id="MBO0936448.1"/>
    </source>
</evidence>